<accession>A0A1V3XF30</accession>
<dbReference type="InterPro" id="IPR036856">
    <property type="entry name" value="Ald_Oxase/Xan_DH_a/b_sf"/>
</dbReference>
<dbReference type="Pfam" id="PF20256">
    <property type="entry name" value="MoCoBD_2"/>
    <property type="match status" value="1"/>
</dbReference>
<evidence type="ECO:0000313" key="5">
    <source>
        <dbReference type="EMBL" id="OOK77708.1"/>
    </source>
</evidence>
<dbReference type="GO" id="GO:0005506">
    <property type="term" value="F:iron ion binding"/>
    <property type="evidence" value="ECO:0007669"/>
    <property type="project" value="InterPro"/>
</dbReference>
<name>A0A1V3XF30_MYCKA</name>
<dbReference type="SMART" id="SM01008">
    <property type="entry name" value="Ald_Xan_dh_C"/>
    <property type="match status" value="1"/>
</dbReference>
<proteinExistence type="predicted"/>
<keyword evidence="2" id="KW-0560">Oxidoreductase</keyword>
<dbReference type="InterPro" id="IPR008274">
    <property type="entry name" value="AldOxase/xan_DH_MoCoBD1"/>
</dbReference>
<dbReference type="InterPro" id="IPR037165">
    <property type="entry name" value="AldOxase/xan_DH_Mopterin-bd_sf"/>
</dbReference>
<feature type="region of interest" description="Disordered" evidence="3">
    <location>
        <begin position="1"/>
        <end position="22"/>
    </location>
</feature>
<dbReference type="GeneID" id="29700888"/>
<feature type="domain" description="Aldehyde oxidase/xanthine dehydrogenase a/b hammerhead" evidence="4">
    <location>
        <begin position="32"/>
        <end position="151"/>
    </location>
</feature>
<dbReference type="PANTHER" id="PTHR11908">
    <property type="entry name" value="XANTHINE DEHYDROGENASE"/>
    <property type="match status" value="1"/>
</dbReference>
<dbReference type="GO" id="GO:0016491">
    <property type="term" value="F:oxidoreductase activity"/>
    <property type="evidence" value="ECO:0007669"/>
    <property type="project" value="UniProtKB-KW"/>
</dbReference>
<evidence type="ECO:0000259" key="4">
    <source>
        <dbReference type="SMART" id="SM01008"/>
    </source>
</evidence>
<evidence type="ECO:0000313" key="6">
    <source>
        <dbReference type="Proteomes" id="UP000188532"/>
    </source>
</evidence>
<protein>
    <submittedName>
        <fullName evidence="5">Molybdopterin-binding domain of aldehyde dehydrogenase family protein</fullName>
    </submittedName>
</protein>
<gene>
    <name evidence="5" type="ORF">BZL29_3053</name>
</gene>
<dbReference type="InterPro" id="IPR000674">
    <property type="entry name" value="Ald_Oxase/Xan_DH_a/b"/>
</dbReference>
<dbReference type="STRING" id="1768.B1T50_27275"/>
<evidence type="ECO:0000256" key="3">
    <source>
        <dbReference type="SAM" id="MobiDB-lite"/>
    </source>
</evidence>
<dbReference type="Gene3D" id="3.30.365.10">
    <property type="entry name" value="Aldehyde oxidase/xanthine dehydrogenase, molybdopterin binding domain"/>
    <property type="match status" value="4"/>
</dbReference>
<evidence type="ECO:0000256" key="2">
    <source>
        <dbReference type="ARBA" id="ARBA00023002"/>
    </source>
</evidence>
<reference evidence="5 6" key="1">
    <citation type="submission" date="2017-02" db="EMBL/GenBank/DDBJ databases">
        <title>Complete genome sequences of Mycobacterium kansasii strains isolated from rhesus macaques.</title>
        <authorList>
            <person name="Panda A."/>
            <person name="Nagaraj S."/>
            <person name="Zhao X."/>
            <person name="Tettelin H."/>
            <person name="Detolla L.J."/>
        </authorList>
    </citation>
    <scope>NUCLEOTIDE SEQUENCE [LARGE SCALE GENOMIC DNA]</scope>
    <source>
        <strain evidence="5 6">11-3469</strain>
    </source>
</reference>
<dbReference type="EMBL" id="MVBN01000003">
    <property type="protein sequence ID" value="OOK77708.1"/>
    <property type="molecule type" value="Genomic_DNA"/>
</dbReference>
<evidence type="ECO:0000256" key="1">
    <source>
        <dbReference type="ARBA" id="ARBA00022505"/>
    </source>
</evidence>
<dbReference type="Pfam" id="PF01315">
    <property type="entry name" value="Ald_Xan_dh_C"/>
    <property type="match status" value="1"/>
</dbReference>
<dbReference type="InterPro" id="IPR016208">
    <property type="entry name" value="Ald_Oxase/xanthine_DH-like"/>
</dbReference>
<sequence>MRFTHPSGHGPGHDVAAGVPGPLARSEHDLVRGTGKYVDALRFDGEAHGCLVRSPLPHARIRRIDSSRAASAPGVLTVLTGHDIAATIRPLGCVIGLRSDDGTPRVDADRAVLAVDRVRHVGDGVAFVVAETANQAATAAALVDVGYEPLPYRSDADSPELEVPIWADAPDDVCFTWRFGDAPACRALFASAHHVVRITLASPRLVPYPIEPRAAVGIYDEQTDAMTLLANTQGVHFVRNVLARAFDRDPRRLRVLTPAVGGGFGAKIYAYPEHALVLESARRLRRPVRWTATRSESFLSDTQGRGHITDAAIALDKDGRFLALSVRPTVDLGAYLSQLAPLTATGVGAPVQAGAYRFQAVEINVRAMFTNNVPVDAFRGAGRPEANYVLERLIDRAARELGFDPALLRARNLPATQTRPLTAATGLVIDGGRFLDNQIRCLDVADRAGFEARRRESAARGRLRGFGFANYLEANGGLQVAEAMSAGAFPVECATLTFSGDGCLDIVVGTQSSGQDHAVPLQRLAAERLGMDPRHITVREGDSSVAPLGAGTGGSKSLLTSTAALDQALSDAVQRGKQVLADKWGVDAEAVSFADGRFLADAGAGEWFSSSIGEVATHWPGALDGQSEVSLRNGSFANGCHACELEIDPETGCVTVLRYVAVDDFGRVINEGAVRGQVQGAVAHGIAQALLERAPGCEELMRIAAGGAAAYTPPTACEIPDVEWVDNGLPSTTNVLGAKGCGESGTAAAPPAVMNAVADALRDYPAAAGIQMPARPAVIWKAIHEER</sequence>
<dbReference type="PANTHER" id="PTHR11908:SF132">
    <property type="entry name" value="ALDEHYDE OXIDASE 1-RELATED"/>
    <property type="match status" value="1"/>
</dbReference>
<dbReference type="AlphaFoldDB" id="A0A1V3XF30"/>
<dbReference type="Gene3D" id="3.90.1170.50">
    <property type="entry name" value="Aldehyde oxidase/xanthine dehydrogenase, a/b hammerhead"/>
    <property type="match status" value="1"/>
</dbReference>
<keyword evidence="1" id="KW-0500">Molybdenum</keyword>
<dbReference type="SUPFAM" id="SSF54665">
    <property type="entry name" value="CO dehydrogenase molybdoprotein N-domain-like"/>
    <property type="match status" value="1"/>
</dbReference>
<comment type="caution">
    <text evidence="5">The sequence shown here is derived from an EMBL/GenBank/DDBJ whole genome shotgun (WGS) entry which is preliminary data.</text>
</comment>
<dbReference type="Proteomes" id="UP000188532">
    <property type="component" value="Unassembled WGS sequence"/>
</dbReference>
<dbReference type="RefSeq" id="WP_023373263.1">
    <property type="nucleotide sequence ID" value="NZ_BLYZ01000001.1"/>
</dbReference>
<organism evidence="5 6">
    <name type="scientific">Mycobacterium kansasii</name>
    <dbReference type="NCBI Taxonomy" id="1768"/>
    <lineage>
        <taxon>Bacteria</taxon>
        <taxon>Bacillati</taxon>
        <taxon>Actinomycetota</taxon>
        <taxon>Actinomycetes</taxon>
        <taxon>Mycobacteriales</taxon>
        <taxon>Mycobacteriaceae</taxon>
        <taxon>Mycobacterium</taxon>
    </lineage>
</organism>
<dbReference type="InterPro" id="IPR046867">
    <property type="entry name" value="AldOxase/xan_DH_MoCoBD2"/>
</dbReference>
<dbReference type="Pfam" id="PF02738">
    <property type="entry name" value="MoCoBD_1"/>
    <property type="match status" value="1"/>
</dbReference>
<dbReference type="SUPFAM" id="SSF56003">
    <property type="entry name" value="Molybdenum cofactor-binding domain"/>
    <property type="match status" value="1"/>
</dbReference>